<organism evidence="1 2">
    <name type="scientific">Naganishia onofrii</name>
    <dbReference type="NCBI Taxonomy" id="1851511"/>
    <lineage>
        <taxon>Eukaryota</taxon>
        <taxon>Fungi</taxon>
        <taxon>Dikarya</taxon>
        <taxon>Basidiomycota</taxon>
        <taxon>Agaricomycotina</taxon>
        <taxon>Tremellomycetes</taxon>
        <taxon>Filobasidiales</taxon>
        <taxon>Filobasidiaceae</taxon>
        <taxon>Naganishia</taxon>
    </lineage>
</organism>
<accession>A0ACC2X7N1</accession>
<dbReference type="Proteomes" id="UP001234202">
    <property type="component" value="Unassembled WGS sequence"/>
</dbReference>
<evidence type="ECO:0000313" key="1">
    <source>
        <dbReference type="EMBL" id="KAJ9119277.1"/>
    </source>
</evidence>
<dbReference type="EMBL" id="JASBWV010000025">
    <property type="protein sequence ID" value="KAJ9119277.1"/>
    <property type="molecule type" value="Genomic_DNA"/>
</dbReference>
<keyword evidence="2" id="KW-1185">Reference proteome</keyword>
<reference evidence="1" key="1">
    <citation type="submission" date="2023-04" db="EMBL/GenBank/DDBJ databases">
        <title>Draft Genome sequencing of Naganishia species isolated from polar environments using Oxford Nanopore Technology.</title>
        <authorList>
            <person name="Leo P."/>
            <person name="Venkateswaran K."/>
        </authorList>
    </citation>
    <scope>NUCLEOTIDE SEQUENCE</scope>
    <source>
        <strain evidence="1">DBVPG 5303</strain>
    </source>
</reference>
<gene>
    <name evidence="1" type="ORF">QFC24_005748</name>
</gene>
<sequence>MSAQETISEQTVADVPVAETSTEAMSVDPTPAAASTDAVTSTENAVESTSAASTEVKVPEFPEVLRGKTDEEIDAIKKKIVEQLAFYFSDSNLFYDKFLWNLVCKSPEGWVPLETVASFKRMREFLTTYGVGFIAQCVRDVHPAAGQQDNEIEVDSTGEKVRRTKSLERDTTAWDRTLYVKGFGEGETGHNSQEQVEEWFKQFASVAAVRFRREGEGKDKNKGAFKGSVFVEFKTLPEAQAFVDMSPQPEFQGEPVVSMFKEAYVQMKVKEKGLDQTTITRGNNLRPAVPNAKQFNAFREIEAMKLKGERLPEYVMNMGTPALLANAPTGEGSAAGKRKREDGDDAEGGARAEKKSKEEQFLWITYNGKKLAVNRATGVVVDKAEIEYQPDKVLRFENAGPDADWKQLKVDLSNLGYDKSFMNFPRGSTWGWFSLDEPISDEDFEKIKNAGLQANGELQWSRVTG</sequence>
<comment type="caution">
    <text evidence="1">The sequence shown here is derived from an EMBL/GenBank/DDBJ whole genome shotgun (WGS) entry which is preliminary data.</text>
</comment>
<proteinExistence type="predicted"/>
<protein>
    <submittedName>
        <fullName evidence="1">Uncharacterized protein</fullName>
    </submittedName>
</protein>
<name>A0ACC2X7N1_9TREE</name>
<evidence type="ECO:0000313" key="2">
    <source>
        <dbReference type="Proteomes" id="UP001234202"/>
    </source>
</evidence>